<evidence type="ECO:0000313" key="5">
    <source>
        <dbReference type="Proteomes" id="UP001139408"/>
    </source>
</evidence>
<dbReference type="EMBL" id="JAKILJ010000034">
    <property type="protein sequence ID" value="MCL1106483.1"/>
    <property type="molecule type" value="Genomic_DNA"/>
</dbReference>
<gene>
    <name evidence="4" type="ORF">L2749_14665</name>
</gene>
<dbReference type="PANTHER" id="PTHR13504:SF38">
    <property type="entry name" value="FIDO DOMAIN-CONTAINING PROTEIN"/>
    <property type="match status" value="1"/>
</dbReference>
<dbReference type="GO" id="GO:0005524">
    <property type="term" value="F:ATP binding"/>
    <property type="evidence" value="ECO:0007669"/>
    <property type="project" value="UniProtKB-KW"/>
</dbReference>
<evidence type="ECO:0000313" key="4">
    <source>
        <dbReference type="EMBL" id="MCL1106483.1"/>
    </source>
</evidence>
<dbReference type="Proteomes" id="UP001139408">
    <property type="component" value="Unassembled WGS sequence"/>
</dbReference>
<dbReference type="InterPro" id="IPR036597">
    <property type="entry name" value="Fido-like_dom_sf"/>
</dbReference>
<name>A0A9X1ZGP8_9GAMM</name>
<protein>
    <submittedName>
        <fullName evidence="4">Fic family protein</fullName>
    </submittedName>
</protein>
<dbReference type="Gene3D" id="1.10.3290.10">
    <property type="entry name" value="Fido-like domain"/>
    <property type="match status" value="1"/>
</dbReference>
<keyword evidence="1" id="KW-0067">ATP-binding</keyword>
<organism evidence="4 5">
    <name type="scientific">Shewanella algicola</name>
    <dbReference type="NCBI Taxonomy" id="640633"/>
    <lineage>
        <taxon>Bacteria</taxon>
        <taxon>Pseudomonadati</taxon>
        <taxon>Pseudomonadota</taxon>
        <taxon>Gammaproteobacteria</taxon>
        <taxon>Alteromonadales</taxon>
        <taxon>Shewanellaceae</taxon>
        <taxon>Shewanella</taxon>
    </lineage>
</organism>
<proteinExistence type="predicted"/>
<feature type="binding site" evidence="1">
    <location>
        <begin position="320"/>
        <end position="327"/>
    </location>
    <ligand>
        <name>ATP</name>
        <dbReference type="ChEBI" id="CHEBI:30616"/>
    </ligand>
</feature>
<sequence length="473" mass="54236">MNKKTLLQQEKSSILALIAEIGEPMGLGEIEKLLTFSINKKTLQRRMKSLVEEGVVNIAGEKNNTKYYVDKDISGFKSAPMEPVEDTSGQNIRTKTEDKDKHPIFSNDTMSLLGYLDAPSYARKRSSYQFALVDNYIPNQTQYVAKTMRVRLYNAGKRFNEQLAAGTYAKKISQRLLIDLSYNSSRLEGNTYSKLDTQKLIEQGLTAEGKIHKETVMIMNHKEAIEFLIENAEEIVLIPFTIRNIHSLLSQDLLSNPKACGKIREVEVGISQSAYTPTSNPHQLEEYLSLILRKADKIEDPFEKSFFLLIHLSYLQAFEDVNKRTARLSCNIPFIQHNLCPLSFIDVPQEDYFKSLLYFYETNQIEPALELFEWAYLRSCEQYDVVTESLGEIDTYRIQYRADRKIAMGHIIRQSLDEATATQYLEQYCVDNNIPLEDKFISMTLSDLGQLHEGAIIGLGITEKMFTQWRSAN</sequence>
<dbReference type="RefSeq" id="WP_229780170.1">
    <property type="nucleotide sequence ID" value="NZ_BMQI01000055.1"/>
</dbReference>
<dbReference type="PROSITE" id="PS51459">
    <property type="entry name" value="FIDO"/>
    <property type="match status" value="1"/>
</dbReference>
<feature type="site" description="Important for autoinhibition of adenylyltransferase activity" evidence="2">
    <location>
        <position position="188"/>
    </location>
</feature>
<dbReference type="SUPFAM" id="SSF140931">
    <property type="entry name" value="Fic-like"/>
    <property type="match status" value="1"/>
</dbReference>
<dbReference type="InterPro" id="IPR040198">
    <property type="entry name" value="Fido_containing"/>
</dbReference>
<evidence type="ECO:0000256" key="1">
    <source>
        <dbReference type="PIRSR" id="PIRSR640198-2"/>
    </source>
</evidence>
<feature type="domain" description="Fido" evidence="3">
    <location>
        <begin position="237"/>
        <end position="374"/>
    </location>
</feature>
<dbReference type="Pfam" id="PF02661">
    <property type="entry name" value="Fic"/>
    <property type="match status" value="1"/>
</dbReference>
<comment type="caution">
    <text evidence="4">The sequence shown here is derived from an EMBL/GenBank/DDBJ whole genome shotgun (WGS) entry which is preliminary data.</text>
</comment>
<reference evidence="4" key="1">
    <citation type="submission" date="2022-01" db="EMBL/GenBank/DDBJ databases">
        <title>Whole genome-based taxonomy of the Shewanellaceae.</title>
        <authorList>
            <person name="Martin-Rodriguez A.J."/>
        </authorList>
    </citation>
    <scope>NUCLEOTIDE SEQUENCE</scope>
    <source>
        <strain evidence="4">DSM 23803</strain>
    </source>
</reference>
<dbReference type="AlphaFoldDB" id="A0A9X1ZGP8"/>
<evidence type="ECO:0000259" key="3">
    <source>
        <dbReference type="PROSITE" id="PS51459"/>
    </source>
</evidence>
<accession>A0A9X1ZGP8</accession>
<dbReference type="PANTHER" id="PTHR13504">
    <property type="entry name" value="FIDO DOMAIN-CONTAINING PROTEIN DDB_G0283145"/>
    <property type="match status" value="1"/>
</dbReference>
<evidence type="ECO:0000256" key="2">
    <source>
        <dbReference type="PIRSR" id="PIRSR640198-3"/>
    </source>
</evidence>
<dbReference type="InterPro" id="IPR003812">
    <property type="entry name" value="Fido"/>
</dbReference>
<keyword evidence="1" id="KW-0547">Nucleotide-binding</keyword>
<keyword evidence="5" id="KW-1185">Reference proteome</keyword>